<dbReference type="AlphaFoldDB" id="A0A4C1TUW5"/>
<evidence type="ECO:0000313" key="2">
    <source>
        <dbReference type="Proteomes" id="UP000299102"/>
    </source>
</evidence>
<organism evidence="1 2">
    <name type="scientific">Eumeta variegata</name>
    <name type="common">Bagworm moth</name>
    <name type="synonym">Eumeta japonica</name>
    <dbReference type="NCBI Taxonomy" id="151549"/>
    <lineage>
        <taxon>Eukaryota</taxon>
        <taxon>Metazoa</taxon>
        <taxon>Ecdysozoa</taxon>
        <taxon>Arthropoda</taxon>
        <taxon>Hexapoda</taxon>
        <taxon>Insecta</taxon>
        <taxon>Pterygota</taxon>
        <taxon>Neoptera</taxon>
        <taxon>Endopterygota</taxon>
        <taxon>Lepidoptera</taxon>
        <taxon>Glossata</taxon>
        <taxon>Ditrysia</taxon>
        <taxon>Tineoidea</taxon>
        <taxon>Psychidae</taxon>
        <taxon>Oiketicinae</taxon>
        <taxon>Eumeta</taxon>
    </lineage>
</organism>
<keyword evidence="2" id="KW-1185">Reference proteome</keyword>
<reference evidence="1 2" key="1">
    <citation type="journal article" date="2019" name="Commun. Biol.">
        <title>The bagworm genome reveals a unique fibroin gene that provides high tensile strength.</title>
        <authorList>
            <person name="Kono N."/>
            <person name="Nakamura H."/>
            <person name="Ohtoshi R."/>
            <person name="Tomita M."/>
            <person name="Numata K."/>
            <person name="Arakawa K."/>
        </authorList>
    </citation>
    <scope>NUCLEOTIDE SEQUENCE [LARGE SCALE GENOMIC DNA]</scope>
</reference>
<sequence>MSRSKCIPSDGLATCHSGWTFLSASVRMRGACEIREQNREHKLVLTVSREIQTKRYANDDYLTLFGRIEYFVNNYCRYNVGRTLDRGRWTRLDGSLTRRKPHALAAFLKIY</sequence>
<comment type="caution">
    <text evidence="1">The sequence shown here is derived from an EMBL/GenBank/DDBJ whole genome shotgun (WGS) entry which is preliminary data.</text>
</comment>
<dbReference type="EMBL" id="BGZK01000088">
    <property type="protein sequence ID" value="GBP17566.1"/>
    <property type="molecule type" value="Genomic_DNA"/>
</dbReference>
<evidence type="ECO:0000313" key="1">
    <source>
        <dbReference type="EMBL" id="GBP17566.1"/>
    </source>
</evidence>
<dbReference type="Proteomes" id="UP000299102">
    <property type="component" value="Unassembled WGS sequence"/>
</dbReference>
<protein>
    <submittedName>
        <fullName evidence="1">Uncharacterized protein</fullName>
    </submittedName>
</protein>
<name>A0A4C1TUW5_EUMVA</name>
<gene>
    <name evidence="1" type="ORF">EVAR_12276_1</name>
</gene>
<accession>A0A4C1TUW5</accession>
<proteinExistence type="predicted"/>